<dbReference type="Proteomes" id="UP001215598">
    <property type="component" value="Unassembled WGS sequence"/>
</dbReference>
<reference evidence="1" key="1">
    <citation type="submission" date="2023-03" db="EMBL/GenBank/DDBJ databases">
        <title>Massive genome expansion in bonnet fungi (Mycena s.s.) driven by repeated elements and novel gene families across ecological guilds.</title>
        <authorList>
            <consortium name="Lawrence Berkeley National Laboratory"/>
            <person name="Harder C.B."/>
            <person name="Miyauchi S."/>
            <person name="Viragh M."/>
            <person name="Kuo A."/>
            <person name="Thoen E."/>
            <person name="Andreopoulos B."/>
            <person name="Lu D."/>
            <person name="Skrede I."/>
            <person name="Drula E."/>
            <person name="Henrissat B."/>
            <person name="Morin E."/>
            <person name="Kohler A."/>
            <person name="Barry K."/>
            <person name="LaButti K."/>
            <person name="Morin E."/>
            <person name="Salamov A."/>
            <person name="Lipzen A."/>
            <person name="Mereny Z."/>
            <person name="Hegedus B."/>
            <person name="Baldrian P."/>
            <person name="Stursova M."/>
            <person name="Weitz H."/>
            <person name="Taylor A."/>
            <person name="Grigoriev I.V."/>
            <person name="Nagy L.G."/>
            <person name="Martin F."/>
            <person name="Kauserud H."/>
        </authorList>
    </citation>
    <scope>NUCLEOTIDE SEQUENCE</scope>
    <source>
        <strain evidence="1">CBHHK182m</strain>
    </source>
</reference>
<dbReference type="Gene3D" id="2.60.120.620">
    <property type="entry name" value="q2cbj1_9rhob like domain"/>
    <property type="match status" value="1"/>
</dbReference>
<dbReference type="PANTHER" id="PTHR33099:SF11">
    <property type="entry name" value="FE2OG DIOXYGENASE DOMAIN-CONTAINING PROTEIN"/>
    <property type="match status" value="1"/>
</dbReference>
<dbReference type="EMBL" id="JARKIB010000079">
    <property type="protein sequence ID" value="KAJ7746568.1"/>
    <property type="molecule type" value="Genomic_DNA"/>
</dbReference>
<organism evidence="1 2">
    <name type="scientific">Mycena metata</name>
    <dbReference type="NCBI Taxonomy" id="1033252"/>
    <lineage>
        <taxon>Eukaryota</taxon>
        <taxon>Fungi</taxon>
        <taxon>Dikarya</taxon>
        <taxon>Basidiomycota</taxon>
        <taxon>Agaricomycotina</taxon>
        <taxon>Agaricomycetes</taxon>
        <taxon>Agaricomycetidae</taxon>
        <taxon>Agaricales</taxon>
        <taxon>Marasmiineae</taxon>
        <taxon>Mycenaceae</taxon>
        <taxon>Mycena</taxon>
    </lineage>
</organism>
<name>A0AAD7IMH6_9AGAR</name>
<evidence type="ECO:0008006" key="3">
    <source>
        <dbReference type="Google" id="ProtNLM"/>
    </source>
</evidence>
<proteinExistence type="predicted"/>
<evidence type="ECO:0000313" key="1">
    <source>
        <dbReference type="EMBL" id="KAJ7746568.1"/>
    </source>
</evidence>
<dbReference type="PANTHER" id="PTHR33099">
    <property type="entry name" value="FE2OG DIOXYGENASE DOMAIN-CONTAINING PROTEIN"/>
    <property type="match status" value="1"/>
</dbReference>
<accession>A0AAD7IMH6</accession>
<gene>
    <name evidence="1" type="ORF">B0H16DRAFT_1421457</name>
</gene>
<comment type="caution">
    <text evidence="1">The sequence shown here is derived from an EMBL/GenBank/DDBJ whole genome shotgun (WGS) entry which is preliminary data.</text>
</comment>
<sequence>MSPIPAIVRTAIDLKTAIDRAPNYLTPIGTCRSKASEWLEDYDTGSEIEDEEERDNEEVEREAMEQLHELQRQYMIVTMSGAMEEPFSLTISRPGCEYDSELEALGVPYPDVDKRLKGWYKASAVSGYGDVKAQETKIDASVRDAREIPASEFRVAPELITQIQDLWAEFFFPTKVRAEAYKIHLYGPGGKFKAHRDTPETDLVGTFLLGLGDTTRRTDSTSGGGAFQIKHRTYYSEWTRHTATLGNWVAFYPDVDHEVVEIAEGYRAVIAFKIFRQHLRPTPEVPADVVLRGKVKDVLAKLHMPYGILLRHNYSAGTAELNGVDAVMHAAAGKTGGDVKLLPVLIKWTAMYDEYRDGEPQCNADVFPLTEAHVDSILAYIKGKTDEELGNYYAKPQVKLIVDLKGTDAEWIDERNKSIRFYSPKFHATAYVWREDIEEASDHTGNESRPHAEDSIYLSYAVVVLPKADEKGGD</sequence>
<protein>
    <recommendedName>
        <fullName evidence="3">Fe2OG dioxygenase domain-containing protein</fullName>
    </recommendedName>
</protein>
<dbReference type="AlphaFoldDB" id="A0AAD7IMH6"/>
<keyword evidence="2" id="KW-1185">Reference proteome</keyword>
<evidence type="ECO:0000313" key="2">
    <source>
        <dbReference type="Proteomes" id="UP001215598"/>
    </source>
</evidence>